<proteinExistence type="predicted"/>
<gene>
    <name evidence="2" type="ORF">AVDCRST_MAG52-3474</name>
</gene>
<dbReference type="EMBL" id="CADCTN010000235">
    <property type="protein sequence ID" value="CAA9275586.1"/>
    <property type="molecule type" value="Genomic_DNA"/>
</dbReference>
<accession>A0A6J4JDV9</accession>
<dbReference type="AlphaFoldDB" id="A0A6J4JDV9"/>
<reference evidence="2" key="1">
    <citation type="submission" date="2020-02" db="EMBL/GenBank/DDBJ databases">
        <authorList>
            <person name="Meier V. D."/>
        </authorList>
    </citation>
    <scope>NUCLEOTIDE SEQUENCE</scope>
    <source>
        <strain evidence="2">AVDCRST_MAG52</strain>
    </source>
</reference>
<feature type="compositionally biased region" description="Basic and acidic residues" evidence="1">
    <location>
        <begin position="44"/>
        <end position="66"/>
    </location>
</feature>
<evidence type="ECO:0000313" key="2">
    <source>
        <dbReference type="EMBL" id="CAA9275586.1"/>
    </source>
</evidence>
<feature type="non-terminal residue" evidence="2">
    <location>
        <position position="79"/>
    </location>
</feature>
<organism evidence="2">
    <name type="scientific">uncultured Blastococcus sp</name>
    <dbReference type="NCBI Taxonomy" id="217144"/>
    <lineage>
        <taxon>Bacteria</taxon>
        <taxon>Bacillati</taxon>
        <taxon>Actinomycetota</taxon>
        <taxon>Actinomycetes</taxon>
        <taxon>Geodermatophilales</taxon>
        <taxon>Geodermatophilaceae</taxon>
        <taxon>Blastococcus</taxon>
        <taxon>environmental samples</taxon>
    </lineage>
</organism>
<sequence>AAVGQGHVATGTWTQDRTRAQHHPDPLQLRPHGDAGRGRRPHHQDRPIGRRAAAENRQGVVDDHSRCGGSGARAQRRAV</sequence>
<feature type="compositionally biased region" description="Basic and acidic residues" evidence="1">
    <location>
        <begin position="16"/>
        <end position="37"/>
    </location>
</feature>
<protein>
    <submittedName>
        <fullName evidence="2">Phage integrase family protein</fullName>
    </submittedName>
</protein>
<evidence type="ECO:0000256" key="1">
    <source>
        <dbReference type="SAM" id="MobiDB-lite"/>
    </source>
</evidence>
<name>A0A6J4JDV9_9ACTN</name>
<feature type="region of interest" description="Disordered" evidence="1">
    <location>
        <begin position="1"/>
        <end position="79"/>
    </location>
</feature>
<feature type="non-terminal residue" evidence="2">
    <location>
        <position position="1"/>
    </location>
</feature>